<dbReference type="WBParaSite" id="MhA1_Contig1466.frz3.gene8">
    <property type="protein sequence ID" value="MhA1_Contig1466.frz3.gene8"/>
    <property type="gene ID" value="MhA1_Contig1466.frz3.gene8"/>
</dbReference>
<evidence type="ECO:0000256" key="2">
    <source>
        <dbReference type="ARBA" id="ARBA00022771"/>
    </source>
</evidence>
<evidence type="ECO:0000313" key="5">
    <source>
        <dbReference type="Proteomes" id="UP000095281"/>
    </source>
</evidence>
<sequence>MASFINNKLVYEGYIYVKCKNGKDGKLYWRCENWRSGKCGTEGNCCWQPRAIVFHRHSPNPYKLVRALLDEQVRSDAISIRILAGENIPLFSRVEYKRANERLLNVLRGGGGLRNPIEFLTACSHYIRF</sequence>
<evidence type="ECO:0000256" key="1">
    <source>
        <dbReference type="ARBA" id="ARBA00022723"/>
    </source>
</evidence>
<keyword evidence="2" id="KW-0863">Zinc-finger</keyword>
<dbReference type="GO" id="GO:0008270">
    <property type="term" value="F:zinc ion binding"/>
    <property type="evidence" value="ECO:0007669"/>
    <property type="project" value="UniProtKB-KW"/>
</dbReference>
<proteinExistence type="predicted"/>
<dbReference type="Proteomes" id="UP000095281">
    <property type="component" value="Unplaced"/>
</dbReference>
<dbReference type="Gene3D" id="2.20.25.240">
    <property type="match status" value="1"/>
</dbReference>
<dbReference type="Pfam" id="PF04500">
    <property type="entry name" value="FLYWCH"/>
    <property type="match status" value="1"/>
</dbReference>
<evidence type="ECO:0000313" key="6">
    <source>
        <dbReference type="WBParaSite" id="MhA1_Contig1466.frz3.gene8"/>
    </source>
</evidence>
<keyword evidence="1" id="KW-0479">Metal-binding</keyword>
<accession>A0A1I8B638</accession>
<feature type="domain" description="FLYWCH-type" evidence="4">
    <location>
        <begin position="6"/>
        <end position="42"/>
    </location>
</feature>
<organism evidence="5 6">
    <name type="scientific">Meloidogyne hapla</name>
    <name type="common">Root-knot nematode worm</name>
    <dbReference type="NCBI Taxonomy" id="6305"/>
    <lineage>
        <taxon>Eukaryota</taxon>
        <taxon>Metazoa</taxon>
        <taxon>Ecdysozoa</taxon>
        <taxon>Nematoda</taxon>
        <taxon>Chromadorea</taxon>
        <taxon>Rhabditida</taxon>
        <taxon>Tylenchina</taxon>
        <taxon>Tylenchomorpha</taxon>
        <taxon>Tylenchoidea</taxon>
        <taxon>Meloidogynidae</taxon>
        <taxon>Meloidogyninae</taxon>
        <taxon>Meloidogyne</taxon>
    </lineage>
</organism>
<evidence type="ECO:0000256" key="3">
    <source>
        <dbReference type="ARBA" id="ARBA00022833"/>
    </source>
</evidence>
<keyword evidence="3" id="KW-0862">Zinc</keyword>
<dbReference type="InterPro" id="IPR007588">
    <property type="entry name" value="Znf_FLYWCH"/>
</dbReference>
<dbReference type="AlphaFoldDB" id="A0A1I8B638"/>
<name>A0A1I8B638_MELHA</name>
<protein>
    <submittedName>
        <fullName evidence="6">FLYWCH-type domain-containing protein</fullName>
    </submittedName>
</protein>
<keyword evidence="5" id="KW-1185">Reference proteome</keyword>
<reference evidence="6" key="1">
    <citation type="submission" date="2016-11" db="UniProtKB">
        <authorList>
            <consortium name="WormBaseParasite"/>
        </authorList>
    </citation>
    <scope>IDENTIFICATION</scope>
</reference>
<evidence type="ECO:0000259" key="4">
    <source>
        <dbReference type="Pfam" id="PF04500"/>
    </source>
</evidence>